<gene>
    <name evidence="4" type="primary">Mfsd12-L1</name>
    <name evidence="4" type="ORF">Hamer_G004715</name>
</gene>
<organism evidence="4 5">
    <name type="scientific">Homarus americanus</name>
    <name type="common">American lobster</name>
    <dbReference type="NCBI Taxonomy" id="6706"/>
    <lineage>
        <taxon>Eukaryota</taxon>
        <taxon>Metazoa</taxon>
        <taxon>Ecdysozoa</taxon>
        <taxon>Arthropoda</taxon>
        <taxon>Crustacea</taxon>
        <taxon>Multicrustacea</taxon>
        <taxon>Malacostraca</taxon>
        <taxon>Eumalacostraca</taxon>
        <taxon>Eucarida</taxon>
        <taxon>Decapoda</taxon>
        <taxon>Pleocyemata</taxon>
        <taxon>Astacidea</taxon>
        <taxon>Nephropoidea</taxon>
        <taxon>Nephropidae</taxon>
        <taxon>Homarus</taxon>
    </lineage>
</organism>
<reference evidence="4" key="1">
    <citation type="journal article" date="2021" name="Sci. Adv.">
        <title>The American lobster genome reveals insights on longevity, neural, and immune adaptations.</title>
        <authorList>
            <person name="Polinski J.M."/>
            <person name="Zimin A.V."/>
            <person name="Clark K.F."/>
            <person name="Kohn A.B."/>
            <person name="Sadowski N."/>
            <person name="Timp W."/>
            <person name="Ptitsyn A."/>
            <person name="Khanna P."/>
            <person name="Romanova D.Y."/>
            <person name="Williams P."/>
            <person name="Greenwood S.J."/>
            <person name="Moroz L.L."/>
            <person name="Walt D.R."/>
            <person name="Bodnar A.G."/>
        </authorList>
    </citation>
    <scope>NUCLEOTIDE SEQUENCE</scope>
    <source>
        <strain evidence="4">GMGI-L3</strain>
    </source>
</reference>
<feature type="transmembrane region" description="Helical" evidence="3">
    <location>
        <begin position="162"/>
        <end position="181"/>
    </location>
</feature>
<sequence>ERGSRVNPGTSWTSLPRSLLRLPHRVFHTLLWDSYLSAPFCVLVAVFTPHTDSRCVDLFVGWITTVWYITKVGDHSRVTVAQNSHLLACANTYTSSPASVLTRSPPGHPEGHTPITMEKKSLPWTTKLCYGVGHVFNDLCASMWFTYLLIFYEKVLLFNPTMAGLVLLVGQIADGLSTPIVGIFSDKENKFPMCARYGRRKVWHLLGTVLVFISFPFIYNSCLGCEGANDWAQFAYYCVFVCLFQFGWACVQISHLALIPDLTSKKHQRTELNSIRYAFTVLANLSVFAITFVVLNISGDSDDNDDSTTTTTQSVPASEQNNIGPEDDAKFRNIALICCGVGAVFSFIFHTGVQEPIYISRKKQDMIDIEEKRPQRTKKMRKVDWFKEISFYQIAVLYMATRLYVNLYQVYIPLYVQETLSLTESYVATVPFAMYLAGFATFVLGCCVGIAGCLWVWLGEGNYYSQWGIFLVAALLGIGGSTLLITSLSITADLIGDNVEGGAFVYGFMSLVDKFSNGIIIMVIQNSDTGEQDYYRSVITFACGSACSLGILVIVTLLKTKVGQRRGESPVLEILEDSLDSRSTQEGIDNPVISVISEDNLSSNNFKPDIYQLRATDTPSMCQCDIPAMCTHRQTKSPTSDNTPNGDLDQLPADKLNAFTNHVEEQKQSVCQLRAEDTPSMCKLGLSDVPKMCNGGTG</sequence>
<dbReference type="InterPro" id="IPR036259">
    <property type="entry name" value="MFS_trans_sf"/>
</dbReference>
<dbReference type="Proteomes" id="UP000747542">
    <property type="component" value="Unassembled WGS sequence"/>
</dbReference>
<dbReference type="EMBL" id="JAHLQT010024847">
    <property type="protein sequence ID" value="KAG7164979.1"/>
    <property type="molecule type" value="Genomic_DNA"/>
</dbReference>
<feature type="non-terminal residue" evidence="4">
    <location>
        <position position="698"/>
    </location>
</feature>
<dbReference type="AlphaFoldDB" id="A0A8J5K4W1"/>
<dbReference type="SUPFAM" id="SSF103473">
    <property type="entry name" value="MFS general substrate transporter"/>
    <property type="match status" value="1"/>
</dbReference>
<dbReference type="Gene3D" id="1.20.1250.20">
    <property type="entry name" value="MFS general substrate transporter like domains"/>
    <property type="match status" value="1"/>
</dbReference>
<dbReference type="GO" id="GO:0008643">
    <property type="term" value="P:carbohydrate transport"/>
    <property type="evidence" value="ECO:0007669"/>
    <property type="project" value="InterPro"/>
</dbReference>
<proteinExistence type="inferred from homology"/>
<dbReference type="InterPro" id="IPR039672">
    <property type="entry name" value="MFS_2"/>
</dbReference>
<evidence type="ECO:0000313" key="5">
    <source>
        <dbReference type="Proteomes" id="UP000747542"/>
    </source>
</evidence>
<feature type="transmembrane region" description="Helical" evidence="3">
    <location>
        <begin position="277"/>
        <end position="297"/>
    </location>
</feature>
<feature type="transmembrane region" description="Helical" evidence="3">
    <location>
        <begin position="202"/>
        <end position="219"/>
    </location>
</feature>
<evidence type="ECO:0000256" key="2">
    <source>
        <dbReference type="SAM" id="MobiDB-lite"/>
    </source>
</evidence>
<dbReference type="GO" id="GO:0015293">
    <property type="term" value="F:symporter activity"/>
    <property type="evidence" value="ECO:0007669"/>
    <property type="project" value="InterPro"/>
</dbReference>
<dbReference type="GO" id="GO:0005886">
    <property type="term" value="C:plasma membrane"/>
    <property type="evidence" value="ECO:0007669"/>
    <property type="project" value="TreeGrafter"/>
</dbReference>
<feature type="transmembrane region" description="Helical" evidence="3">
    <location>
        <begin position="128"/>
        <end position="150"/>
    </location>
</feature>
<name>A0A8J5K4W1_HOMAM</name>
<protein>
    <submittedName>
        <fullName evidence="4">Major facilitator superfamily domain-containing protein 12-like 1</fullName>
    </submittedName>
</protein>
<feature type="compositionally biased region" description="Polar residues" evidence="2">
    <location>
        <begin position="636"/>
        <end position="645"/>
    </location>
</feature>
<keyword evidence="3" id="KW-1133">Transmembrane helix</keyword>
<feature type="region of interest" description="Disordered" evidence="2">
    <location>
        <begin position="303"/>
        <end position="325"/>
    </location>
</feature>
<keyword evidence="3" id="KW-0812">Transmembrane</keyword>
<keyword evidence="5" id="KW-1185">Reference proteome</keyword>
<dbReference type="PANTHER" id="PTHR11328">
    <property type="entry name" value="MAJOR FACILITATOR SUPERFAMILY DOMAIN-CONTAINING PROTEIN"/>
    <property type="match status" value="1"/>
</dbReference>
<evidence type="ECO:0000256" key="1">
    <source>
        <dbReference type="ARBA" id="ARBA00008335"/>
    </source>
</evidence>
<dbReference type="CDD" id="cd17491">
    <property type="entry name" value="MFS_MFSD12"/>
    <property type="match status" value="1"/>
</dbReference>
<feature type="region of interest" description="Disordered" evidence="2">
    <location>
        <begin position="633"/>
        <end position="652"/>
    </location>
</feature>
<dbReference type="PANTHER" id="PTHR11328:SF28">
    <property type="entry name" value="MAJOR FACILITATOR SUPERFAMILY DOMAIN-CONTAINING PROTEIN 12"/>
    <property type="match status" value="1"/>
</dbReference>
<evidence type="ECO:0000313" key="4">
    <source>
        <dbReference type="EMBL" id="KAG7164979.1"/>
    </source>
</evidence>
<comment type="caution">
    <text evidence="4">The sequence shown here is derived from an EMBL/GenBank/DDBJ whole genome shotgun (WGS) entry which is preliminary data.</text>
</comment>
<dbReference type="FunFam" id="1.20.1250.20:FF:000431">
    <property type="entry name" value="Predicted protein"/>
    <property type="match status" value="1"/>
</dbReference>
<feature type="transmembrane region" description="Helical" evidence="3">
    <location>
        <begin position="234"/>
        <end position="256"/>
    </location>
</feature>
<feature type="transmembrane region" description="Helical" evidence="3">
    <location>
        <begin position="432"/>
        <end position="457"/>
    </location>
</feature>
<feature type="transmembrane region" description="Helical" evidence="3">
    <location>
        <begin position="469"/>
        <end position="490"/>
    </location>
</feature>
<feature type="transmembrane region" description="Helical" evidence="3">
    <location>
        <begin position="538"/>
        <end position="558"/>
    </location>
</feature>
<feature type="transmembrane region" description="Helical" evidence="3">
    <location>
        <begin position="334"/>
        <end position="353"/>
    </location>
</feature>
<evidence type="ECO:0000256" key="3">
    <source>
        <dbReference type="SAM" id="Phobius"/>
    </source>
</evidence>
<accession>A0A8J5K4W1</accession>
<feature type="compositionally biased region" description="Polar residues" evidence="2">
    <location>
        <begin position="313"/>
        <end position="323"/>
    </location>
</feature>
<dbReference type="Pfam" id="PF13347">
    <property type="entry name" value="MFS_2"/>
    <property type="match status" value="1"/>
</dbReference>
<keyword evidence="3" id="KW-0472">Membrane</keyword>
<comment type="similarity">
    <text evidence="1">Belongs to the major facilitator superfamily.</text>
</comment>